<dbReference type="AlphaFoldDB" id="A0A7S4YYQ4"/>
<evidence type="ECO:0000256" key="9">
    <source>
        <dbReference type="ARBA" id="ARBA00031586"/>
    </source>
</evidence>
<keyword evidence="12" id="KW-0496">Mitochondrion</keyword>
<evidence type="ECO:0000256" key="6">
    <source>
        <dbReference type="ARBA" id="ARBA00022989"/>
    </source>
</evidence>
<evidence type="ECO:0000256" key="4">
    <source>
        <dbReference type="ARBA" id="ARBA00022692"/>
    </source>
</evidence>
<keyword evidence="6 11" id="KW-1133">Transmembrane helix</keyword>
<evidence type="ECO:0000256" key="1">
    <source>
        <dbReference type="ARBA" id="ARBA00004141"/>
    </source>
</evidence>
<dbReference type="InterPro" id="IPR039428">
    <property type="entry name" value="NUOK/Mnh_C1-like"/>
</dbReference>
<keyword evidence="5" id="KW-1278">Translocase</keyword>
<name>A0A7S4YYQ4_9HEMI</name>
<proteinExistence type="inferred from homology"/>
<evidence type="ECO:0000256" key="8">
    <source>
        <dbReference type="ARBA" id="ARBA00023136"/>
    </source>
</evidence>
<sequence>MIYMIMITFFFSLMCMFKVRKHFLLTLINLEFIFLTLFSLIFFYLNFFGFEFYFSLVFLILSVCEASMGLSILVYLVRKTGLDYADSLNLC</sequence>
<keyword evidence="8 11" id="KW-0472">Membrane</keyword>
<evidence type="ECO:0000256" key="3">
    <source>
        <dbReference type="ARBA" id="ARBA00016612"/>
    </source>
</evidence>
<dbReference type="GO" id="GO:0016020">
    <property type="term" value="C:membrane"/>
    <property type="evidence" value="ECO:0007669"/>
    <property type="project" value="UniProtKB-SubCell"/>
</dbReference>
<comment type="subcellular location">
    <subcellularLocation>
        <location evidence="1">Membrane</location>
        <topology evidence="1">Multi-pass membrane protein</topology>
    </subcellularLocation>
</comment>
<reference evidence="12" key="1">
    <citation type="submission" date="2018-05" db="EMBL/GenBank/DDBJ databases">
        <authorList>
            <person name="Huang Y."/>
            <person name="Qin D."/>
        </authorList>
    </citation>
    <scope>NUCLEOTIDE SEQUENCE</scope>
</reference>
<accession>A0A7S4YYQ4</accession>
<dbReference type="Pfam" id="PF00420">
    <property type="entry name" value="Oxidored_q2"/>
    <property type="match status" value="1"/>
</dbReference>
<keyword evidence="7" id="KW-0520">NAD</keyword>
<keyword evidence="4 11" id="KW-0812">Transmembrane</keyword>
<comment type="similarity">
    <text evidence="2">Belongs to the complex I subunit 4L family.</text>
</comment>
<evidence type="ECO:0000313" key="12">
    <source>
        <dbReference type="EMBL" id="QBZ38000.1"/>
    </source>
</evidence>
<evidence type="ECO:0000256" key="2">
    <source>
        <dbReference type="ARBA" id="ARBA00010519"/>
    </source>
</evidence>
<evidence type="ECO:0000256" key="10">
    <source>
        <dbReference type="ARBA" id="ARBA00049551"/>
    </source>
</evidence>
<organism evidence="12">
    <name type="scientific">Epeurysa nawaii</name>
    <dbReference type="NCBI Taxonomy" id="1308479"/>
    <lineage>
        <taxon>Eukaryota</taxon>
        <taxon>Metazoa</taxon>
        <taxon>Ecdysozoa</taxon>
        <taxon>Arthropoda</taxon>
        <taxon>Hexapoda</taxon>
        <taxon>Insecta</taxon>
        <taxon>Pterygota</taxon>
        <taxon>Neoptera</taxon>
        <taxon>Paraneoptera</taxon>
        <taxon>Hemiptera</taxon>
        <taxon>Auchenorrhyncha</taxon>
        <taxon>Fulgoroidea</taxon>
        <taxon>Delphacidae</taxon>
        <taxon>Delphacinae</taxon>
        <taxon>Epeurysa</taxon>
    </lineage>
</organism>
<feature type="transmembrane region" description="Helical" evidence="11">
    <location>
        <begin position="52"/>
        <end position="77"/>
    </location>
</feature>
<evidence type="ECO:0000256" key="5">
    <source>
        <dbReference type="ARBA" id="ARBA00022967"/>
    </source>
</evidence>
<dbReference type="RefSeq" id="YP_009987540.1">
    <property type="nucleotide sequence ID" value="NC_052692.1"/>
</dbReference>
<dbReference type="GeneID" id="62618656"/>
<evidence type="ECO:0000256" key="11">
    <source>
        <dbReference type="SAM" id="Phobius"/>
    </source>
</evidence>
<feature type="transmembrane region" description="Helical" evidence="11">
    <location>
        <begin position="23"/>
        <end position="46"/>
    </location>
</feature>
<dbReference type="Gene3D" id="1.10.287.3510">
    <property type="match status" value="1"/>
</dbReference>
<dbReference type="GO" id="GO:0008137">
    <property type="term" value="F:NADH dehydrogenase (ubiquinone) activity"/>
    <property type="evidence" value="ECO:0007669"/>
    <property type="project" value="UniProtKB-EC"/>
</dbReference>
<dbReference type="CTD" id="4539"/>
<dbReference type="EMBL" id="MH293459">
    <property type="protein sequence ID" value="QBZ38000.1"/>
    <property type="molecule type" value="Genomic_DNA"/>
</dbReference>
<evidence type="ECO:0000256" key="7">
    <source>
        <dbReference type="ARBA" id="ARBA00023027"/>
    </source>
</evidence>
<gene>
    <name evidence="12" type="primary">ND4L</name>
</gene>
<comment type="catalytic activity">
    <reaction evidence="10">
        <text>a ubiquinone + NADH + 5 H(+)(in) = a ubiquinol + NAD(+) + 4 H(+)(out)</text>
        <dbReference type="Rhea" id="RHEA:29091"/>
        <dbReference type="Rhea" id="RHEA-COMP:9565"/>
        <dbReference type="Rhea" id="RHEA-COMP:9566"/>
        <dbReference type="ChEBI" id="CHEBI:15378"/>
        <dbReference type="ChEBI" id="CHEBI:16389"/>
        <dbReference type="ChEBI" id="CHEBI:17976"/>
        <dbReference type="ChEBI" id="CHEBI:57540"/>
        <dbReference type="ChEBI" id="CHEBI:57945"/>
        <dbReference type="EC" id="7.1.1.2"/>
    </reaction>
</comment>
<protein>
    <recommendedName>
        <fullName evidence="3">NADH-ubiquinone oxidoreductase chain 4L</fullName>
    </recommendedName>
    <alternativeName>
        <fullName evidence="9">NADH dehydrogenase subunit 4L</fullName>
    </alternativeName>
</protein>
<reference evidence="12" key="2">
    <citation type="journal article" date="2020" name="Genomics">
        <title>Contribution to the mitogenome diversity in Delphacinae: Phylogenetic and ecological implications.</title>
        <authorList>
            <person name="Huang Y.-X."/>
            <person name="Ren F.-J."/>
            <person name="Bartlett C.R."/>
            <person name="Wei Y.-S."/>
            <person name="Qin D.-Z."/>
        </authorList>
    </citation>
    <scope>NUCLEOTIDE SEQUENCE</scope>
</reference>
<geneLocation type="mitochondrion" evidence="12"/>
<dbReference type="EMBL" id="MH293460">
    <property type="protein sequence ID" value="QBZ38013.1"/>
    <property type="molecule type" value="Genomic_DNA"/>
</dbReference>